<proteinExistence type="inferred from homology"/>
<dbReference type="GO" id="GO:0005874">
    <property type="term" value="C:microtubule"/>
    <property type="evidence" value="ECO:0007669"/>
    <property type="project" value="UniProtKB-KW"/>
</dbReference>
<evidence type="ECO:0000256" key="1">
    <source>
        <dbReference type="ARBA" id="ARBA00004245"/>
    </source>
</evidence>
<keyword evidence="9" id="KW-1185">Reference proteome</keyword>
<comment type="similarity">
    <text evidence="2">Belongs to the TUBGCP family.</text>
</comment>
<evidence type="ECO:0000313" key="9">
    <source>
        <dbReference type="Proteomes" id="UP000696485"/>
    </source>
</evidence>
<comment type="caution">
    <text evidence="8">The sequence shown here is derived from an EMBL/GenBank/DDBJ whole genome shotgun (WGS) entry which is preliminary data.</text>
</comment>
<keyword evidence="5" id="KW-0206">Cytoskeleton</keyword>
<gene>
    <name evidence="8" type="ORF">BG006_011466</name>
</gene>
<evidence type="ECO:0000259" key="6">
    <source>
        <dbReference type="Pfam" id="PF04130"/>
    </source>
</evidence>
<reference evidence="8" key="1">
    <citation type="journal article" date="2020" name="Fungal Divers.">
        <title>Resolving the Mortierellaceae phylogeny through synthesis of multi-gene phylogenetics and phylogenomics.</title>
        <authorList>
            <person name="Vandepol N."/>
            <person name="Liber J."/>
            <person name="Desiro A."/>
            <person name="Na H."/>
            <person name="Kennedy M."/>
            <person name="Barry K."/>
            <person name="Grigoriev I.V."/>
            <person name="Miller A.N."/>
            <person name="O'Donnell K."/>
            <person name="Stajich J.E."/>
            <person name="Bonito G."/>
        </authorList>
    </citation>
    <scope>NUCLEOTIDE SEQUENCE</scope>
    <source>
        <strain evidence="8">NVP1</strain>
    </source>
</reference>
<dbReference type="Pfam" id="PF17681">
    <property type="entry name" value="GCP_N_terminal"/>
    <property type="match status" value="1"/>
</dbReference>
<feature type="domain" description="Gamma tubulin complex component protein N-terminal" evidence="7">
    <location>
        <begin position="332"/>
        <end position="528"/>
    </location>
</feature>
<dbReference type="InterPro" id="IPR041470">
    <property type="entry name" value="GCP_N"/>
</dbReference>
<dbReference type="GO" id="GO:0043015">
    <property type="term" value="F:gamma-tubulin binding"/>
    <property type="evidence" value="ECO:0007669"/>
    <property type="project" value="InterPro"/>
</dbReference>
<dbReference type="Pfam" id="PF04130">
    <property type="entry name" value="GCP_C_terminal"/>
    <property type="match status" value="1"/>
</dbReference>
<dbReference type="GO" id="GO:0000930">
    <property type="term" value="C:gamma-tubulin complex"/>
    <property type="evidence" value="ECO:0007669"/>
    <property type="project" value="TreeGrafter"/>
</dbReference>
<evidence type="ECO:0000259" key="7">
    <source>
        <dbReference type="Pfam" id="PF17681"/>
    </source>
</evidence>
<evidence type="ECO:0008006" key="10">
    <source>
        <dbReference type="Google" id="ProtNLM"/>
    </source>
</evidence>
<dbReference type="Gene3D" id="1.20.120.1900">
    <property type="entry name" value="Gamma-tubulin complex, C-terminal domain"/>
    <property type="match status" value="1"/>
</dbReference>
<protein>
    <recommendedName>
        <fullName evidence="10">Spindle pole body component</fullName>
    </recommendedName>
</protein>
<dbReference type="GO" id="GO:0000922">
    <property type="term" value="C:spindle pole"/>
    <property type="evidence" value="ECO:0007669"/>
    <property type="project" value="InterPro"/>
</dbReference>
<dbReference type="InterPro" id="IPR007259">
    <property type="entry name" value="GCP"/>
</dbReference>
<accession>A0A9P5VPH4</accession>
<organism evidence="8 9">
    <name type="scientific">Podila minutissima</name>
    <dbReference type="NCBI Taxonomy" id="64525"/>
    <lineage>
        <taxon>Eukaryota</taxon>
        <taxon>Fungi</taxon>
        <taxon>Fungi incertae sedis</taxon>
        <taxon>Mucoromycota</taxon>
        <taxon>Mortierellomycotina</taxon>
        <taxon>Mortierellomycetes</taxon>
        <taxon>Mortierellales</taxon>
        <taxon>Mortierellaceae</taxon>
        <taxon>Podila</taxon>
    </lineage>
</organism>
<dbReference type="InterPro" id="IPR040457">
    <property type="entry name" value="GCP_C"/>
</dbReference>
<evidence type="ECO:0000256" key="5">
    <source>
        <dbReference type="ARBA" id="ARBA00023212"/>
    </source>
</evidence>
<dbReference type="GO" id="GO:0051321">
    <property type="term" value="P:meiotic cell cycle"/>
    <property type="evidence" value="ECO:0007669"/>
    <property type="project" value="TreeGrafter"/>
</dbReference>
<dbReference type="GO" id="GO:0000278">
    <property type="term" value="P:mitotic cell cycle"/>
    <property type="evidence" value="ECO:0007669"/>
    <property type="project" value="TreeGrafter"/>
</dbReference>
<dbReference type="GO" id="GO:0051225">
    <property type="term" value="P:spindle assembly"/>
    <property type="evidence" value="ECO:0007669"/>
    <property type="project" value="TreeGrafter"/>
</dbReference>
<dbReference type="PANTHER" id="PTHR19302">
    <property type="entry name" value="GAMMA TUBULIN COMPLEX PROTEIN"/>
    <property type="match status" value="1"/>
</dbReference>
<dbReference type="GO" id="GO:0051011">
    <property type="term" value="F:microtubule minus-end binding"/>
    <property type="evidence" value="ECO:0007669"/>
    <property type="project" value="TreeGrafter"/>
</dbReference>
<keyword evidence="3" id="KW-0963">Cytoplasm</keyword>
<comment type="subcellular location">
    <subcellularLocation>
        <location evidence="1">Cytoplasm</location>
        <location evidence="1">Cytoskeleton</location>
    </subcellularLocation>
</comment>
<evidence type="ECO:0000256" key="4">
    <source>
        <dbReference type="ARBA" id="ARBA00022701"/>
    </source>
</evidence>
<evidence type="ECO:0000313" key="8">
    <source>
        <dbReference type="EMBL" id="KAF9335457.1"/>
    </source>
</evidence>
<keyword evidence="4" id="KW-0493">Microtubule</keyword>
<dbReference type="InterPro" id="IPR042241">
    <property type="entry name" value="GCP_C_sf"/>
</dbReference>
<name>A0A9P5VPH4_9FUNG</name>
<dbReference type="EMBL" id="JAAAUY010000099">
    <property type="protein sequence ID" value="KAF9335457.1"/>
    <property type="molecule type" value="Genomic_DNA"/>
</dbReference>
<evidence type="ECO:0000256" key="3">
    <source>
        <dbReference type="ARBA" id="ARBA00022490"/>
    </source>
</evidence>
<dbReference type="GO" id="GO:0005816">
    <property type="term" value="C:spindle pole body"/>
    <property type="evidence" value="ECO:0007669"/>
    <property type="project" value="UniProtKB-ARBA"/>
</dbReference>
<dbReference type="GO" id="GO:0007020">
    <property type="term" value="P:microtubule nucleation"/>
    <property type="evidence" value="ECO:0007669"/>
    <property type="project" value="InterPro"/>
</dbReference>
<dbReference type="PANTHER" id="PTHR19302:SF70">
    <property type="entry name" value="GAMMA-TUBULIN COMPLEX COMPONENT 6"/>
    <property type="match status" value="1"/>
</dbReference>
<dbReference type="Proteomes" id="UP000696485">
    <property type="component" value="Unassembled WGS sequence"/>
</dbReference>
<evidence type="ECO:0000256" key="2">
    <source>
        <dbReference type="ARBA" id="ARBA00010337"/>
    </source>
</evidence>
<dbReference type="GO" id="GO:0031122">
    <property type="term" value="P:cytoplasmic microtubule organization"/>
    <property type="evidence" value="ECO:0007669"/>
    <property type="project" value="TreeGrafter"/>
</dbReference>
<sequence length="1329" mass="149027">MQDMDPASLLFINPDDAFTPMRLDPDLFETVGQGVCDNILTIERPSESRDQQPLSPDGQSTLQGLKSLAESVLPDSIARTKSKDDETVESRPWIGTSQDWNTLWDNELDQRLLQMDRPNIFDSFYSGHETPDLSSDDSLCSLIRNTDDSEHYEPWNKRTVFGSLSHPAGLVHPEAGDGAASRDSVDLRFELPPLTKRLRDIVDEALLSDGVVGTQSQSKKGKIKVTSGFGSSARRSKNSTIDTWRAAGMPEQLDTAAGAADIRQEGRANKSQLSWETCSKNGPVPQPKMPIISPYVTETGINPFEAVYNRHMDYSFRFKPRPTLVSHAELVKCAFLLLGGTESSVFNYNPTLRKFELGTEDVRIEGCSAKGVSGLLQDIMDTGTHMRRLVHVTDSCVKQTEGMGLVRIAFGRSLSSYLTFLQGSIVNLQETSKEKTTHILHLHHQTHNMGIMLSRLSFICGCHVSRDHEEVLQDGLYLPPGPDLLSKLYVEILEQPTADSLWLALLFTLLDQSSKPYRDMLGRWIGLSTSDDSEKTSLRLQPDSGLNPWGTTEKRRKGMSIGSHLQQTLQDLDPFGEFFVQSRHHWCWEGSDNIILADPLDYEAEFQMSTTLRPAKFIDDELAIMILEAGKELQILKEFCPRHPLLTQDRSADGIGINWLYRHQDVLVLRRKCVRSSAKVMDALTSKLESKGWVSQLRRNRTSQPQDTSEIMASLERLGADGSMDLDPLGDGFIGPLGLTAHAPQSKLDPSLAGFFSFSPTAVEAVETNLTLACPDMMTFLLGPSTPSTLDRASDRQGARLLDDLSPLSVLASQSLQYSIRYRASLIRTSVMSLYFHDLNLWGHLEIMGRFMLMRDGVFLERLGEALFDESTGLLARTSAITAATASASDSTVFMTSSIMGQQDRAAAQSIWPPRSGELEMTLRAVLLDSFQDSTVEARDSDKQNSFLEVPTVDWMDLDYSMDIAPPEDPEDVSEEHVCRPRGLTAQELEDSLAFAVKKYNEKTKICRDVNALEALDFLHLDYKAPRPLRLLIFTPSALEKYTRLFTFQLQLARVGAVLKQVFSQLRFRHKFLQSQGPDGEDGCRSLHLIEMRALHRYRFEAQQIFSGLQAYISDDGIGTSWRVFMEHLLAFQKKTEDRILKRQTMAGDEDEEETYFDISEEDADSQLEDSSLLFDLASLQEYHDHILDQMLLQTLLKRKQAPILKLVRGILNCLLRLGQYVQGLVSENEQEEQGDQEAREGDREATMARVTQRLSKLQSMQEKFRSLCRMLVKVLRTLDERGIGVEGKSASTMGGSSTIETGKAFQTVGGFLPQLLLRLDVSGFNQKD</sequence>
<feature type="domain" description="Gamma tubulin complex component C-terminal" evidence="6">
    <location>
        <begin position="841"/>
        <end position="1325"/>
    </location>
</feature>